<keyword evidence="6" id="KW-0732">Signal</keyword>
<dbReference type="PROSITE" id="PS51387">
    <property type="entry name" value="FAD_PCMH"/>
    <property type="match status" value="1"/>
</dbReference>
<dbReference type="Pfam" id="PF01565">
    <property type="entry name" value="FAD_binding_4"/>
    <property type="match status" value="1"/>
</dbReference>
<dbReference type="GO" id="GO:0071949">
    <property type="term" value="F:FAD binding"/>
    <property type="evidence" value="ECO:0007669"/>
    <property type="project" value="InterPro"/>
</dbReference>
<keyword evidence="4" id="KW-0274">FAD</keyword>
<proteinExistence type="inferred from homology"/>
<dbReference type="Gene3D" id="3.30.465.10">
    <property type="match status" value="1"/>
</dbReference>
<evidence type="ECO:0000259" key="7">
    <source>
        <dbReference type="PROSITE" id="PS51387"/>
    </source>
</evidence>
<keyword evidence="3" id="KW-0285">Flavoprotein</keyword>
<evidence type="ECO:0000313" key="9">
    <source>
        <dbReference type="Proteomes" id="UP000178129"/>
    </source>
</evidence>
<dbReference type="InterPro" id="IPR016169">
    <property type="entry name" value="FAD-bd_PCMH_sub2"/>
</dbReference>
<evidence type="ECO:0000256" key="4">
    <source>
        <dbReference type="ARBA" id="ARBA00022827"/>
    </source>
</evidence>
<feature type="chain" id="PRO_5009446591" evidence="6">
    <location>
        <begin position="21"/>
        <end position="496"/>
    </location>
</feature>
<organism evidence="8 9">
    <name type="scientific">Rhynchosporium graminicola</name>
    <dbReference type="NCBI Taxonomy" id="2792576"/>
    <lineage>
        <taxon>Eukaryota</taxon>
        <taxon>Fungi</taxon>
        <taxon>Dikarya</taxon>
        <taxon>Ascomycota</taxon>
        <taxon>Pezizomycotina</taxon>
        <taxon>Leotiomycetes</taxon>
        <taxon>Helotiales</taxon>
        <taxon>Ploettnerulaceae</taxon>
        <taxon>Rhynchosporium</taxon>
    </lineage>
</organism>
<comment type="caution">
    <text evidence="8">The sequence shown here is derived from an EMBL/GenBank/DDBJ whole genome shotgun (WGS) entry which is preliminary data.</text>
</comment>
<comment type="cofactor">
    <cofactor evidence="1">
        <name>FAD</name>
        <dbReference type="ChEBI" id="CHEBI:57692"/>
    </cofactor>
</comment>
<dbReference type="InParanoid" id="A0A1E1L1X8"/>
<evidence type="ECO:0000256" key="3">
    <source>
        <dbReference type="ARBA" id="ARBA00022630"/>
    </source>
</evidence>
<dbReference type="InterPro" id="IPR016166">
    <property type="entry name" value="FAD-bd_PCMH"/>
</dbReference>
<dbReference type="SUPFAM" id="SSF56176">
    <property type="entry name" value="FAD-binding/transporter-associated domain-like"/>
    <property type="match status" value="1"/>
</dbReference>
<dbReference type="Gene3D" id="3.40.462.20">
    <property type="match status" value="1"/>
</dbReference>
<dbReference type="Proteomes" id="UP000178129">
    <property type="component" value="Unassembled WGS sequence"/>
</dbReference>
<sequence>MVTHVSLFALWLLTVEGAFASVQSVQRRATVTDCLAAANVPRFLSGTPEYTMAIRPYNARLPVKPLIVTTPRTVAHVQAAVACGAQHKIPVTARGGGHDYAAHGLGGEDGHLIVDMKMFTNVTVDSSTQVACVGSGSRLGNVAIALFEQGERAISHGTCASVGVGGHVTGGGYGYASRTHGLALDNLVEATIVLANSTVVSANKTKNADLFWAIRGAGASFGIITEYKFQTWPAPSNSTIFYFYYNFTQKQAVAMHKGLQEYANTSMPSEMNMRMSIDSRYPYQQLEGVYYGSQEDFSKAIAPLLAKAPFSGGFGFNRTAGWIDTLTTFAYSNLSTPLDFFTSETFFAKSLMTVDVTDTAIESFWAYWHHVLRKHKRSWYLLIDLHGGPSSAISKVPDGDTSYPHRNALLKYQFHDSSSGEFPSDGFSVLNGWVESLTKAMPETTIGMYVNYADTSLSTAEAHKLYWLKHYPKLTKVKHAYDPHVVFSNPQSIGLS</sequence>
<dbReference type="STRING" id="914237.A0A1E1L1X8"/>
<dbReference type="GO" id="GO:0016491">
    <property type="term" value="F:oxidoreductase activity"/>
    <property type="evidence" value="ECO:0007669"/>
    <property type="project" value="UniProtKB-KW"/>
</dbReference>
<reference evidence="9" key="1">
    <citation type="submission" date="2016-03" db="EMBL/GenBank/DDBJ databases">
        <authorList>
            <person name="Ploux O."/>
        </authorList>
    </citation>
    <scope>NUCLEOTIDE SEQUENCE [LARGE SCALE GENOMIC DNA]</scope>
    <source>
        <strain evidence="9">UK7</strain>
    </source>
</reference>
<evidence type="ECO:0000256" key="2">
    <source>
        <dbReference type="ARBA" id="ARBA00005466"/>
    </source>
</evidence>
<dbReference type="InterPro" id="IPR006094">
    <property type="entry name" value="Oxid_FAD_bind_N"/>
</dbReference>
<dbReference type="PANTHER" id="PTHR42973">
    <property type="entry name" value="BINDING OXIDOREDUCTASE, PUTATIVE (AFU_ORTHOLOGUE AFUA_1G17690)-RELATED"/>
    <property type="match status" value="1"/>
</dbReference>
<evidence type="ECO:0000256" key="6">
    <source>
        <dbReference type="SAM" id="SignalP"/>
    </source>
</evidence>
<dbReference type="AlphaFoldDB" id="A0A1E1L1X8"/>
<dbReference type="PANTHER" id="PTHR42973:SF39">
    <property type="entry name" value="FAD-BINDING PCMH-TYPE DOMAIN-CONTAINING PROTEIN"/>
    <property type="match status" value="1"/>
</dbReference>
<keyword evidence="5" id="KW-0560">Oxidoreductase</keyword>
<dbReference type="InterPro" id="IPR036318">
    <property type="entry name" value="FAD-bd_PCMH-like_sf"/>
</dbReference>
<gene>
    <name evidence="8" type="ORF">RCO7_10430</name>
</gene>
<feature type="domain" description="FAD-binding PCMH-type" evidence="7">
    <location>
        <begin position="60"/>
        <end position="234"/>
    </location>
</feature>
<dbReference type="EMBL" id="FJUW01000032">
    <property type="protein sequence ID" value="CZT04509.1"/>
    <property type="molecule type" value="Genomic_DNA"/>
</dbReference>
<accession>A0A1E1L1X8</accession>
<name>A0A1E1L1X8_9HELO</name>
<dbReference type="Pfam" id="PF08031">
    <property type="entry name" value="BBE"/>
    <property type="match status" value="1"/>
</dbReference>
<dbReference type="InterPro" id="IPR012951">
    <property type="entry name" value="BBE"/>
</dbReference>
<keyword evidence="9" id="KW-1185">Reference proteome</keyword>
<protein>
    <submittedName>
        <fullName evidence="8">Related to 6-hydroxy-D-nicotine oxidase</fullName>
    </submittedName>
</protein>
<feature type="signal peptide" evidence="6">
    <location>
        <begin position="1"/>
        <end position="20"/>
    </location>
</feature>
<evidence type="ECO:0000256" key="5">
    <source>
        <dbReference type="ARBA" id="ARBA00023002"/>
    </source>
</evidence>
<evidence type="ECO:0000313" key="8">
    <source>
        <dbReference type="EMBL" id="CZT04509.1"/>
    </source>
</evidence>
<evidence type="ECO:0000256" key="1">
    <source>
        <dbReference type="ARBA" id="ARBA00001974"/>
    </source>
</evidence>
<comment type="similarity">
    <text evidence="2">Belongs to the oxygen-dependent FAD-linked oxidoreductase family.</text>
</comment>
<dbReference type="InterPro" id="IPR050416">
    <property type="entry name" value="FAD-linked_Oxidoreductase"/>
</dbReference>